<dbReference type="AlphaFoldDB" id="A0A8R1IYH1"/>
<dbReference type="CDD" id="cd00182">
    <property type="entry name" value="T-box"/>
    <property type="match status" value="1"/>
</dbReference>
<keyword evidence="4 5" id="KW-0539">Nucleus</keyword>
<accession>A0A8R1IYH1</accession>
<evidence type="ECO:0000256" key="4">
    <source>
        <dbReference type="ARBA" id="ARBA00023242"/>
    </source>
</evidence>
<proteinExistence type="predicted"/>
<dbReference type="GO" id="GO:0045893">
    <property type="term" value="P:positive regulation of DNA-templated transcription"/>
    <property type="evidence" value="ECO:0007669"/>
    <property type="project" value="InterPro"/>
</dbReference>
<dbReference type="PANTHER" id="PTHR11267:SF196">
    <property type="entry name" value="T-BOX PROTEIN 30_42-RELATED"/>
    <property type="match status" value="1"/>
</dbReference>
<dbReference type="Pfam" id="PF00907">
    <property type="entry name" value="T-box"/>
    <property type="match status" value="1"/>
</dbReference>
<dbReference type="Proteomes" id="UP000005237">
    <property type="component" value="Unassembled WGS sequence"/>
</dbReference>
<evidence type="ECO:0000256" key="1">
    <source>
        <dbReference type="ARBA" id="ARBA00023015"/>
    </source>
</evidence>
<comment type="subcellular location">
    <subcellularLocation>
        <location evidence="5">Nucleus</location>
    </subcellularLocation>
</comment>
<comment type="caution">
    <text evidence="5">Lacks conserved residue(s) required for the propagation of feature annotation.</text>
</comment>
<dbReference type="InterPro" id="IPR036960">
    <property type="entry name" value="T-box_sf"/>
</dbReference>
<organism evidence="7 8">
    <name type="scientific">Caenorhabditis japonica</name>
    <dbReference type="NCBI Taxonomy" id="281687"/>
    <lineage>
        <taxon>Eukaryota</taxon>
        <taxon>Metazoa</taxon>
        <taxon>Ecdysozoa</taxon>
        <taxon>Nematoda</taxon>
        <taxon>Chromadorea</taxon>
        <taxon>Rhabditida</taxon>
        <taxon>Rhabditina</taxon>
        <taxon>Rhabditomorpha</taxon>
        <taxon>Rhabditoidea</taxon>
        <taxon>Rhabditidae</taxon>
        <taxon>Peloderinae</taxon>
        <taxon>Caenorhabditis</taxon>
    </lineage>
</organism>
<reference evidence="7" key="2">
    <citation type="submission" date="2022-06" db="UniProtKB">
        <authorList>
            <consortium name="EnsemblMetazoa"/>
        </authorList>
    </citation>
    <scope>IDENTIFICATION</scope>
    <source>
        <strain evidence="7">DF5081</strain>
    </source>
</reference>
<evidence type="ECO:0000313" key="7">
    <source>
        <dbReference type="EnsemblMetazoa" id="CJA42586.1"/>
    </source>
</evidence>
<dbReference type="PANTHER" id="PTHR11267">
    <property type="entry name" value="T-BOX PROTEIN-RELATED"/>
    <property type="match status" value="1"/>
</dbReference>
<evidence type="ECO:0000256" key="5">
    <source>
        <dbReference type="PROSITE-ProRule" id="PRU00201"/>
    </source>
</evidence>
<dbReference type="SMART" id="SM00425">
    <property type="entry name" value="TBOX"/>
    <property type="match status" value="1"/>
</dbReference>
<dbReference type="Gene3D" id="2.60.40.820">
    <property type="entry name" value="Transcription factor, T-box"/>
    <property type="match status" value="1"/>
</dbReference>
<dbReference type="InterPro" id="IPR008967">
    <property type="entry name" value="p53-like_TF_DNA-bd_sf"/>
</dbReference>
<evidence type="ECO:0000256" key="2">
    <source>
        <dbReference type="ARBA" id="ARBA00023125"/>
    </source>
</evidence>
<dbReference type="PROSITE" id="PS50252">
    <property type="entry name" value="TBOX_3"/>
    <property type="match status" value="1"/>
</dbReference>
<evidence type="ECO:0000313" key="8">
    <source>
        <dbReference type="Proteomes" id="UP000005237"/>
    </source>
</evidence>
<dbReference type="GO" id="GO:0001708">
    <property type="term" value="P:cell fate specification"/>
    <property type="evidence" value="ECO:0007669"/>
    <property type="project" value="TreeGrafter"/>
</dbReference>
<feature type="domain" description="T-box" evidence="6">
    <location>
        <begin position="11"/>
        <end position="179"/>
    </location>
</feature>
<evidence type="ECO:0000259" key="6">
    <source>
        <dbReference type="PROSITE" id="PS50252"/>
    </source>
</evidence>
<dbReference type="GO" id="GO:0000978">
    <property type="term" value="F:RNA polymerase II cis-regulatory region sequence-specific DNA binding"/>
    <property type="evidence" value="ECO:0007669"/>
    <property type="project" value="InterPro"/>
</dbReference>
<dbReference type="InterPro" id="IPR001699">
    <property type="entry name" value="TF_T-box"/>
</dbReference>
<dbReference type="GO" id="GO:0005634">
    <property type="term" value="C:nucleus"/>
    <property type="evidence" value="ECO:0007669"/>
    <property type="project" value="UniProtKB-SubCell"/>
</dbReference>
<dbReference type="InterPro" id="IPR046360">
    <property type="entry name" value="T-box_DNA-bd"/>
</dbReference>
<dbReference type="GO" id="GO:0000785">
    <property type="term" value="C:chromatin"/>
    <property type="evidence" value="ECO:0007669"/>
    <property type="project" value="TreeGrafter"/>
</dbReference>
<keyword evidence="1" id="KW-0805">Transcription regulation</keyword>
<dbReference type="EnsemblMetazoa" id="CJA42586.1">
    <property type="protein sequence ID" value="CJA42586.1"/>
    <property type="gene ID" value="WBGene00218434"/>
</dbReference>
<keyword evidence="3" id="KW-0804">Transcription</keyword>
<keyword evidence="2 5" id="KW-0238">DNA-binding</keyword>
<evidence type="ECO:0000256" key="3">
    <source>
        <dbReference type="ARBA" id="ARBA00023163"/>
    </source>
</evidence>
<name>A0A8R1IYH1_CAEJA</name>
<keyword evidence="8" id="KW-1185">Reference proteome</keyword>
<dbReference type="PRINTS" id="PR00937">
    <property type="entry name" value="TBOX"/>
</dbReference>
<sequence length="179" mass="20758">MSSFSILSASLITDNQYTACQPHEMEMIVSKKGKPIFPRLEFKLSGLLLDEQYQVLISLERADKNRYCFTNGKWRVSELRRVCPQEEVVKYVNYGSDDWIKGEELMSKDLIFNKLRITNYATVAEEEDNTIHVNTMHKYVPVLTVIPLHSSPKSWHFHVASFIPVTTYCDMQLSAIKVY</sequence>
<dbReference type="SUPFAM" id="SSF49417">
    <property type="entry name" value="p53-like transcription factors"/>
    <property type="match status" value="1"/>
</dbReference>
<dbReference type="GO" id="GO:0000981">
    <property type="term" value="F:DNA-binding transcription factor activity, RNA polymerase II-specific"/>
    <property type="evidence" value="ECO:0007669"/>
    <property type="project" value="TreeGrafter"/>
</dbReference>
<protein>
    <recommendedName>
        <fullName evidence="6">T-box domain-containing protein</fullName>
    </recommendedName>
</protein>
<reference evidence="8" key="1">
    <citation type="submission" date="2010-08" db="EMBL/GenBank/DDBJ databases">
        <authorList>
            <consortium name="Caenorhabditis japonica Sequencing Consortium"/>
            <person name="Wilson R.K."/>
        </authorList>
    </citation>
    <scope>NUCLEOTIDE SEQUENCE [LARGE SCALE GENOMIC DNA]</scope>
    <source>
        <strain evidence="8">DF5081</strain>
    </source>
</reference>